<evidence type="ECO:0000313" key="3">
    <source>
        <dbReference type="Proteomes" id="UP000236732"/>
    </source>
</evidence>
<feature type="signal peptide" evidence="1">
    <location>
        <begin position="1"/>
        <end position="25"/>
    </location>
</feature>
<dbReference type="Proteomes" id="UP000236732">
    <property type="component" value="Unassembled WGS sequence"/>
</dbReference>
<accession>A0A1H5ZMN6</accession>
<organism evidence="2 3">
    <name type="scientific">Nonomuraea solani</name>
    <dbReference type="NCBI Taxonomy" id="1144553"/>
    <lineage>
        <taxon>Bacteria</taxon>
        <taxon>Bacillati</taxon>
        <taxon>Actinomycetota</taxon>
        <taxon>Actinomycetes</taxon>
        <taxon>Streptosporangiales</taxon>
        <taxon>Streptosporangiaceae</taxon>
        <taxon>Nonomuraea</taxon>
    </lineage>
</organism>
<dbReference type="OrthoDB" id="3538827at2"/>
<evidence type="ECO:0000256" key="1">
    <source>
        <dbReference type="SAM" id="SignalP"/>
    </source>
</evidence>
<dbReference type="EMBL" id="FNVT01000002">
    <property type="protein sequence ID" value="SEG37015.1"/>
    <property type="molecule type" value="Genomic_DNA"/>
</dbReference>
<reference evidence="2 3" key="1">
    <citation type="submission" date="2016-10" db="EMBL/GenBank/DDBJ databases">
        <authorList>
            <person name="de Groot N.N."/>
        </authorList>
    </citation>
    <scope>NUCLEOTIDE SEQUENCE [LARGE SCALE GENOMIC DNA]</scope>
    <source>
        <strain evidence="2 3">CGMCC 4.7037</strain>
    </source>
</reference>
<feature type="chain" id="PRO_5009291696" description="Peptidase inhibitor family I36" evidence="1">
    <location>
        <begin position="26"/>
        <end position="144"/>
    </location>
</feature>
<keyword evidence="3" id="KW-1185">Reference proteome</keyword>
<keyword evidence="1" id="KW-0732">Signal</keyword>
<gene>
    <name evidence="2" type="ORF">SAMN05444920_102746</name>
</gene>
<evidence type="ECO:0008006" key="4">
    <source>
        <dbReference type="Google" id="ProtNLM"/>
    </source>
</evidence>
<protein>
    <recommendedName>
        <fullName evidence="4">Peptidase inhibitor family I36</fullName>
    </recommendedName>
</protein>
<evidence type="ECO:0000313" key="2">
    <source>
        <dbReference type="EMBL" id="SEG37015.1"/>
    </source>
</evidence>
<dbReference type="AlphaFoldDB" id="A0A1H5ZMN6"/>
<name>A0A1H5ZMN6_9ACTN</name>
<dbReference type="RefSeq" id="WP_146103601.1">
    <property type="nucleotide sequence ID" value="NZ_FNVT01000002.1"/>
</dbReference>
<proteinExistence type="predicted"/>
<sequence>MRKLMIGAALATGLAVLAVPSAANAAGPGFLDYSCGPRVSHERATAGTTKLASAQTSFGYVHLDRSRARIYKGRHVYFALGGGLQSGDKITLDWSDTGGRTWHGCYAKRRGTIATAGGVDQWGGRSFRACVYSVGRWVCTPWKK</sequence>